<reference evidence="4 5" key="1">
    <citation type="submission" date="2019-06" db="EMBL/GenBank/DDBJ databases">
        <title>Whole genome sequence for Cellvibrionaceae sp. R142.</title>
        <authorList>
            <person name="Wang G."/>
        </authorList>
    </citation>
    <scope>NUCLEOTIDE SEQUENCE [LARGE SCALE GENOMIC DNA]</scope>
    <source>
        <strain evidence="4 5">R142</strain>
    </source>
</reference>
<feature type="compositionally biased region" description="Basic and acidic residues" evidence="2">
    <location>
        <begin position="1"/>
        <end position="10"/>
    </location>
</feature>
<dbReference type="Gene3D" id="1.25.40.10">
    <property type="entry name" value="Tetratricopeptide repeat domain"/>
    <property type="match status" value="2"/>
</dbReference>
<gene>
    <name evidence="4" type="ORF">FKG94_03660</name>
</gene>
<dbReference type="RefSeq" id="WP_142902836.1">
    <property type="nucleotide sequence ID" value="NZ_ML660088.1"/>
</dbReference>
<comment type="caution">
    <text evidence="4">The sequence shown here is derived from an EMBL/GenBank/DDBJ whole genome shotgun (WGS) entry which is preliminary data.</text>
</comment>
<evidence type="ECO:0000256" key="2">
    <source>
        <dbReference type="SAM" id="MobiDB-lite"/>
    </source>
</evidence>
<sequence length="513" mass="55227">MSDPTEKQSGPEDGAAPAPSPATTSPPAPGSPNSAAAALPWWQHKRNQGIAFAALMLLVVAVVFWLPNVVEPPPPPAAGESSAPVPPPSKPIESPWSDAQLAKERRAAQDILSDMLKKQEQLEDMSVSQWAAAEYQQALETATAGDTYYRQRKFEQARENYESGQAQFDRLLQQSATVFDTALEAGTAALEAGRADDALAQFGLAGAIRPDDDTAQQGLARAQVLEQVLALLQSATGLKREQQLEAALEAVEQALALDAASSPAQTALAAIKQAIQDRDFSQAMSEGYAALYSKRFTQAKRSFQQALTIRPGAAEANNALTQARNQHTQTRIQAALAEAERLEQKEQWAAANDSYGKALALDSSLVAGRIGQIRSSARATLDTTVEKLLADPLRLSDPAVHRQGRATLGDMQAIANPGSRLQQQTQRLSALLTEAQQPVTITLQSDNQTQVTVYRVGNLGRFTNRELSLKPGRYTAVGIREGYRDVRREFSVTPGGQTETIVIQSVEKISLDG</sequence>
<feature type="region of interest" description="Disordered" evidence="2">
    <location>
        <begin position="74"/>
        <end position="95"/>
    </location>
</feature>
<feature type="compositionally biased region" description="Pro residues" evidence="2">
    <location>
        <begin position="18"/>
        <end position="30"/>
    </location>
</feature>
<name>A0A545U585_9GAMM</name>
<keyword evidence="3" id="KW-0472">Membrane</keyword>
<evidence type="ECO:0000313" key="5">
    <source>
        <dbReference type="Proteomes" id="UP000319732"/>
    </source>
</evidence>
<evidence type="ECO:0000313" key="4">
    <source>
        <dbReference type="EMBL" id="TQV84630.1"/>
    </source>
</evidence>
<keyword evidence="5" id="KW-1185">Reference proteome</keyword>
<keyword evidence="3" id="KW-0812">Transmembrane</keyword>
<dbReference type="SUPFAM" id="SSF48452">
    <property type="entry name" value="TPR-like"/>
    <property type="match status" value="1"/>
</dbReference>
<keyword evidence="1" id="KW-0175">Coiled coil</keyword>
<dbReference type="OrthoDB" id="6286134at2"/>
<organism evidence="4 5">
    <name type="scientific">Exilibacterium tricleocarpae</name>
    <dbReference type="NCBI Taxonomy" id="2591008"/>
    <lineage>
        <taxon>Bacteria</taxon>
        <taxon>Pseudomonadati</taxon>
        <taxon>Pseudomonadota</taxon>
        <taxon>Gammaproteobacteria</taxon>
        <taxon>Cellvibrionales</taxon>
        <taxon>Cellvibrionaceae</taxon>
        <taxon>Exilibacterium</taxon>
    </lineage>
</organism>
<dbReference type="AlphaFoldDB" id="A0A545U585"/>
<feature type="region of interest" description="Disordered" evidence="2">
    <location>
        <begin position="1"/>
        <end position="35"/>
    </location>
</feature>
<dbReference type="EMBL" id="VHSG01000005">
    <property type="protein sequence ID" value="TQV84630.1"/>
    <property type="molecule type" value="Genomic_DNA"/>
</dbReference>
<feature type="coiled-coil region" evidence="1">
    <location>
        <begin position="313"/>
        <end position="345"/>
    </location>
</feature>
<feature type="transmembrane region" description="Helical" evidence="3">
    <location>
        <begin position="49"/>
        <end position="66"/>
    </location>
</feature>
<dbReference type="InterPro" id="IPR011990">
    <property type="entry name" value="TPR-like_helical_dom_sf"/>
</dbReference>
<accession>A0A545U585</accession>
<evidence type="ECO:0000256" key="1">
    <source>
        <dbReference type="SAM" id="Coils"/>
    </source>
</evidence>
<keyword evidence="3" id="KW-1133">Transmembrane helix</keyword>
<protein>
    <recommendedName>
        <fullName evidence="6">PEGA domain-containing protein</fullName>
    </recommendedName>
</protein>
<evidence type="ECO:0000256" key="3">
    <source>
        <dbReference type="SAM" id="Phobius"/>
    </source>
</evidence>
<dbReference type="Proteomes" id="UP000319732">
    <property type="component" value="Unassembled WGS sequence"/>
</dbReference>
<evidence type="ECO:0008006" key="6">
    <source>
        <dbReference type="Google" id="ProtNLM"/>
    </source>
</evidence>
<proteinExistence type="predicted"/>